<evidence type="ECO:0000256" key="1">
    <source>
        <dbReference type="ARBA" id="ARBA00003767"/>
    </source>
</evidence>
<sequence length="922" mass="97844">MIGTDEMSSTGMDISESFRPEDISKTDFFDFVTAPDMGIGLGVNVNLHHSHHNHQQQQQQQQHHHHHHHTQQQQQTQQQHQQQPQPPLSMTQQQQHHHSNNTHPHHASQHQQQQHTSSTNRTMTHDGGGSGGGNGGNVSIGTSGGDSHNDASGLSDGSSASTTDPTLHGYEFWSTDKEHTSTIFEDLDRYCWQQQSNTTASTNTSSASVMHHSSPAPTLNPLHSSSVNPTSPHNHHSPATPVTTPTSLTSTPVPQTQLNSDGTISNIISTDGQIYTLTVLNGNEPWLKRDSDAHLNSTLDLDSLLGTFPGYIKSEYPYDDSGFSTDGCKDVNNDATNVMNSNSTAGGGGNGSGLVNNQRLPSLLNTISVASSGAGSGNVSNANDSVSTALSIGQQLDQFHNNNNDWHMTDHNNEQNSAESLLRSALQGKGYAKGLHMHNGITLMSTSPTVKDDEMRRILFPVDTDGLNFSDTSLSAAQIFDDTQTANGHNPHMVVPHSPVTNGPLTPVTNNPNNNSNNNASNQASSLIVDDMFLTLENAFSDDFEKIKQFCTAGSNTNDYGANDVMMQISPNGNATTQSTNANTGSIQAVTTTHQPMLTSLHTSAIATTPNNACRLSTPVGGMATTIPTQQQQQQPPPQPLKPEVTTSTQRIVSTAKVTKKYKRSLSTAHHNNNNNNTNIINHNNNTSNNNKGSSNNMTLTNGQNRNGNNSSSGSSTNSSNSPTHCNGLVAGGGVMGGNTATTSATNNSSTTSSSSSSSSATPGQRKERSLHYCSICSKGFKDKYSVNVHIRTHTGEKPFACTLCGKSFRQKAHLAKHYQTHMAQKNNGSLVKGSSGKHHRTSSAQNLNTSALASHNHPRSLSLASAPNTPSSMAGSSVGGLVSGILSSSGLPPLGVTVSASSAPTTPTTILPPANGLLTSR</sequence>
<feature type="compositionally biased region" description="Basic residues" evidence="12">
    <location>
        <begin position="95"/>
        <end position="108"/>
    </location>
</feature>
<keyword evidence="10" id="KW-0539">Nucleus</keyword>
<dbReference type="InterPro" id="IPR013087">
    <property type="entry name" value="Znf_C2H2_type"/>
</dbReference>
<feature type="compositionally biased region" description="Low complexity" evidence="12">
    <location>
        <begin position="71"/>
        <end position="83"/>
    </location>
</feature>
<gene>
    <name evidence="14" type="ORF">FF38_08555</name>
</gene>
<dbReference type="SMART" id="SM00355">
    <property type="entry name" value="ZnF_C2H2"/>
    <property type="match status" value="2"/>
</dbReference>
<feature type="compositionally biased region" description="Polar residues" evidence="12">
    <location>
        <begin position="645"/>
        <end position="657"/>
    </location>
</feature>
<feature type="region of interest" description="Disordered" evidence="12">
    <location>
        <begin position="628"/>
        <end position="769"/>
    </location>
</feature>
<dbReference type="AlphaFoldDB" id="A0A0L0CEM8"/>
<comment type="function">
    <text evidence="1">May be involved in transcriptional regulation.</text>
</comment>
<evidence type="ECO:0000256" key="10">
    <source>
        <dbReference type="ARBA" id="ARBA00023242"/>
    </source>
</evidence>
<evidence type="ECO:0000256" key="12">
    <source>
        <dbReference type="SAM" id="MobiDB-lite"/>
    </source>
</evidence>
<keyword evidence="15" id="KW-1185">Reference proteome</keyword>
<reference evidence="14 15" key="1">
    <citation type="journal article" date="2015" name="Nat. Commun.">
        <title>Lucilia cuprina genome unlocks parasitic fly biology to underpin future interventions.</title>
        <authorList>
            <person name="Anstead C.A."/>
            <person name="Korhonen P.K."/>
            <person name="Young N.D."/>
            <person name="Hall R.S."/>
            <person name="Jex A.R."/>
            <person name="Murali S.C."/>
            <person name="Hughes D.S."/>
            <person name="Lee S.F."/>
            <person name="Perry T."/>
            <person name="Stroehlein A.J."/>
            <person name="Ansell B.R."/>
            <person name="Breugelmans B."/>
            <person name="Hofmann A."/>
            <person name="Qu J."/>
            <person name="Dugan S."/>
            <person name="Lee S.L."/>
            <person name="Chao H."/>
            <person name="Dinh H."/>
            <person name="Han Y."/>
            <person name="Doddapaneni H.V."/>
            <person name="Worley K.C."/>
            <person name="Muzny D.M."/>
            <person name="Ioannidis P."/>
            <person name="Waterhouse R.M."/>
            <person name="Zdobnov E.M."/>
            <person name="James P.J."/>
            <person name="Bagnall N.H."/>
            <person name="Kotze A.C."/>
            <person name="Gibbs R.A."/>
            <person name="Richards S."/>
            <person name="Batterham P."/>
            <person name="Gasser R.B."/>
        </authorList>
    </citation>
    <scope>NUCLEOTIDE SEQUENCE [LARGE SCALE GENOMIC DNA]</scope>
    <source>
        <strain evidence="14 15">LS</strain>
        <tissue evidence="14">Full body</tissue>
    </source>
</reference>
<dbReference type="OrthoDB" id="6077919at2759"/>
<name>A0A0L0CEM8_LUCCU</name>
<dbReference type="GO" id="GO:0008270">
    <property type="term" value="F:zinc ion binding"/>
    <property type="evidence" value="ECO:0007669"/>
    <property type="project" value="UniProtKB-KW"/>
</dbReference>
<keyword evidence="5 11" id="KW-0863">Zinc-finger</keyword>
<evidence type="ECO:0000259" key="13">
    <source>
        <dbReference type="PROSITE" id="PS50157"/>
    </source>
</evidence>
<feature type="domain" description="C2H2-type" evidence="13">
    <location>
        <begin position="800"/>
        <end position="827"/>
    </location>
</feature>
<evidence type="ECO:0000313" key="14">
    <source>
        <dbReference type="EMBL" id="KNC29919.1"/>
    </source>
</evidence>
<evidence type="ECO:0000256" key="11">
    <source>
        <dbReference type="PROSITE-ProRule" id="PRU00042"/>
    </source>
</evidence>
<feature type="region of interest" description="Disordered" evidence="12">
    <location>
        <begin position="900"/>
        <end position="922"/>
    </location>
</feature>
<evidence type="ECO:0000256" key="7">
    <source>
        <dbReference type="ARBA" id="ARBA00023015"/>
    </source>
</evidence>
<evidence type="ECO:0000256" key="6">
    <source>
        <dbReference type="ARBA" id="ARBA00022833"/>
    </source>
</evidence>
<dbReference type="PANTHER" id="PTHR24399:SF15">
    <property type="entry name" value="POZ-, AT HOOK-, AND ZINC FINGER-CONTAINING PROTEIN 1"/>
    <property type="match status" value="1"/>
</dbReference>
<feature type="compositionally biased region" description="Low complexity" evidence="12">
    <location>
        <begin position="240"/>
        <end position="257"/>
    </location>
</feature>
<feature type="compositionally biased region" description="Gly residues" evidence="12">
    <location>
        <begin position="126"/>
        <end position="144"/>
    </location>
</feature>
<comment type="caution">
    <text evidence="14">The sequence shown here is derived from an EMBL/GenBank/DDBJ whole genome shotgun (WGS) entry which is preliminary data.</text>
</comment>
<feature type="region of interest" description="Disordered" evidence="12">
    <location>
        <begin position="854"/>
        <end position="878"/>
    </location>
</feature>
<feature type="compositionally biased region" description="Polar residues" evidence="12">
    <location>
        <begin position="863"/>
        <end position="875"/>
    </location>
</feature>
<dbReference type="GO" id="GO:0005654">
    <property type="term" value="C:nucleoplasm"/>
    <property type="evidence" value="ECO:0007669"/>
    <property type="project" value="TreeGrafter"/>
</dbReference>
<dbReference type="PROSITE" id="PS50157">
    <property type="entry name" value="ZINC_FINGER_C2H2_2"/>
    <property type="match status" value="2"/>
</dbReference>
<evidence type="ECO:0000256" key="3">
    <source>
        <dbReference type="ARBA" id="ARBA00022723"/>
    </source>
</evidence>
<dbReference type="PROSITE" id="PS00028">
    <property type="entry name" value="ZINC_FINGER_C2H2_1"/>
    <property type="match status" value="2"/>
</dbReference>
<accession>A0A0L0CEM8</accession>
<feature type="compositionally biased region" description="Low complexity" evidence="12">
    <location>
        <begin position="670"/>
        <end position="722"/>
    </location>
</feature>
<feature type="region of interest" description="Disordered" evidence="12">
    <location>
        <begin position="202"/>
        <end position="261"/>
    </location>
</feature>
<evidence type="ECO:0000256" key="4">
    <source>
        <dbReference type="ARBA" id="ARBA00022737"/>
    </source>
</evidence>
<feature type="region of interest" description="Disordered" evidence="12">
    <location>
        <begin position="50"/>
        <end position="163"/>
    </location>
</feature>
<dbReference type="Proteomes" id="UP000037069">
    <property type="component" value="Unassembled WGS sequence"/>
</dbReference>
<dbReference type="GO" id="GO:0001227">
    <property type="term" value="F:DNA-binding transcription repressor activity, RNA polymerase II-specific"/>
    <property type="evidence" value="ECO:0007669"/>
    <property type="project" value="TreeGrafter"/>
</dbReference>
<feature type="compositionally biased region" description="Polar residues" evidence="12">
    <location>
        <begin position="215"/>
        <end position="232"/>
    </location>
</feature>
<dbReference type="Pfam" id="PF00096">
    <property type="entry name" value="zf-C2H2"/>
    <property type="match status" value="2"/>
</dbReference>
<dbReference type="GO" id="GO:0000978">
    <property type="term" value="F:RNA polymerase II cis-regulatory region sequence-specific DNA binding"/>
    <property type="evidence" value="ECO:0007669"/>
    <property type="project" value="TreeGrafter"/>
</dbReference>
<evidence type="ECO:0000313" key="15">
    <source>
        <dbReference type="Proteomes" id="UP000037069"/>
    </source>
</evidence>
<evidence type="ECO:0000256" key="9">
    <source>
        <dbReference type="ARBA" id="ARBA00023163"/>
    </source>
</evidence>
<dbReference type="EMBL" id="JRES01000608">
    <property type="protein sequence ID" value="KNC29919.1"/>
    <property type="molecule type" value="Genomic_DNA"/>
</dbReference>
<feature type="compositionally biased region" description="Low complexity" evidence="12">
    <location>
        <begin position="900"/>
        <end position="910"/>
    </location>
</feature>
<keyword evidence="7" id="KW-0805">Transcription regulation</keyword>
<keyword evidence="8" id="KW-0238">DNA-binding</keyword>
<protein>
    <recommendedName>
        <fullName evidence="13">C2H2-type domain-containing protein</fullName>
    </recommendedName>
</protein>
<evidence type="ECO:0000256" key="2">
    <source>
        <dbReference type="ARBA" id="ARBA00004123"/>
    </source>
</evidence>
<dbReference type="InterPro" id="IPR036236">
    <property type="entry name" value="Znf_C2H2_sf"/>
</dbReference>
<feature type="domain" description="C2H2-type" evidence="13">
    <location>
        <begin position="772"/>
        <end position="799"/>
    </location>
</feature>
<dbReference type="GO" id="GO:0002682">
    <property type="term" value="P:regulation of immune system process"/>
    <property type="evidence" value="ECO:0007669"/>
    <property type="project" value="TreeGrafter"/>
</dbReference>
<keyword evidence="6" id="KW-0862">Zinc</keyword>
<evidence type="ECO:0000256" key="8">
    <source>
        <dbReference type="ARBA" id="ARBA00023125"/>
    </source>
</evidence>
<keyword evidence="9" id="KW-0804">Transcription</keyword>
<dbReference type="FunFam" id="3.30.160.60:FF:000097">
    <property type="entry name" value="Zinc finger protein"/>
    <property type="match status" value="1"/>
</dbReference>
<dbReference type="SUPFAM" id="SSF57667">
    <property type="entry name" value="beta-beta-alpha zinc fingers"/>
    <property type="match status" value="1"/>
</dbReference>
<organism evidence="14 15">
    <name type="scientific">Lucilia cuprina</name>
    <name type="common">Green bottle fly</name>
    <name type="synonym">Australian sheep blowfly</name>
    <dbReference type="NCBI Taxonomy" id="7375"/>
    <lineage>
        <taxon>Eukaryota</taxon>
        <taxon>Metazoa</taxon>
        <taxon>Ecdysozoa</taxon>
        <taxon>Arthropoda</taxon>
        <taxon>Hexapoda</taxon>
        <taxon>Insecta</taxon>
        <taxon>Pterygota</taxon>
        <taxon>Neoptera</taxon>
        <taxon>Endopterygota</taxon>
        <taxon>Diptera</taxon>
        <taxon>Brachycera</taxon>
        <taxon>Muscomorpha</taxon>
        <taxon>Oestroidea</taxon>
        <taxon>Calliphoridae</taxon>
        <taxon>Luciliinae</taxon>
        <taxon>Lucilia</taxon>
    </lineage>
</organism>
<dbReference type="OMA" id="NSSMIHD"/>
<dbReference type="PANTHER" id="PTHR24399">
    <property type="entry name" value="ZINC FINGER AND BTB DOMAIN-CONTAINING"/>
    <property type="match status" value="1"/>
</dbReference>
<evidence type="ECO:0000256" key="5">
    <source>
        <dbReference type="ARBA" id="ARBA00022771"/>
    </source>
</evidence>
<dbReference type="GO" id="GO:0001817">
    <property type="term" value="P:regulation of cytokine production"/>
    <property type="evidence" value="ECO:0007669"/>
    <property type="project" value="TreeGrafter"/>
</dbReference>
<keyword evidence="3" id="KW-0479">Metal-binding</keyword>
<feature type="compositionally biased region" description="Low complexity" evidence="12">
    <location>
        <begin position="738"/>
        <end position="762"/>
    </location>
</feature>
<comment type="subcellular location">
    <subcellularLocation>
        <location evidence="2">Nucleus</location>
    </subcellularLocation>
</comment>
<feature type="compositionally biased region" description="Low complexity" evidence="12">
    <location>
        <begin position="109"/>
        <end position="119"/>
    </location>
</feature>
<proteinExistence type="predicted"/>
<dbReference type="Gene3D" id="3.30.160.60">
    <property type="entry name" value="Classic Zinc Finger"/>
    <property type="match status" value="2"/>
</dbReference>
<feature type="compositionally biased region" description="Low complexity" evidence="12">
    <location>
        <begin position="150"/>
        <end position="163"/>
    </location>
</feature>
<dbReference type="FunFam" id="3.30.160.60:FF:000145">
    <property type="entry name" value="Zinc finger protein 574"/>
    <property type="match status" value="1"/>
</dbReference>
<keyword evidence="4" id="KW-0677">Repeat</keyword>